<dbReference type="PANTHER" id="PTHR31351">
    <property type="entry name" value="EXPRESSED PROTEIN"/>
    <property type="match status" value="1"/>
</dbReference>
<dbReference type="Pfam" id="PF08458">
    <property type="entry name" value="PH_2"/>
    <property type="match status" value="1"/>
</dbReference>
<proteinExistence type="predicted"/>
<dbReference type="GO" id="GO:0010305">
    <property type="term" value="P:leaf vascular tissue pattern formation"/>
    <property type="evidence" value="ECO:0007669"/>
    <property type="project" value="TreeGrafter"/>
</dbReference>
<dbReference type="AlphaFoldDB" id="A0A2I0AC22"/>
<organism evidence="2 3">
    <name type="scientific">Apostasia shenzhenica</name>
    <dbReference type="NCBI Taxonomy" id="1088818"/>
    <lineage>
        <taxon>Eukaryota</taxon>
        <taxon>Viridiplantae</taxon>
        <taxon>Streptophyta</taxon>
        <taxon>Embryophyta</taxon>
        <taxon>Tracheophyta</taxon>
        <taxon>Spermatophyta</taxon>
        <taxon>Magnoliopsida</taxon>
        <taxon>Liliopsida</taxon>
        <taxon>Asparagales</taxon>
        <taxon>Orchidaceae</taxon>
        <taxon>Apostasioideae</taxon>
        <taxon>Apostasia</taxon>
    </lineage>
</organism>
<evidence type="ECO:0000313" key="2">
    <source>
        <dbReference type="EMBL" id="PKA53056.1"/>
    </source>
</evidence>
<dbReference type="OrthoDB" id="754389at2759"/>
<name>A0A2I0AC22_9ASPA</name>
<dbReference type="Proteomes" id="UP000236161">
    <property type="component" value="Unassembled WGS sequence"/>
</dbReference>
<dbReference type="InterPro" id="IPR013666">
    <property type="entry name" value="PH_pln"/>
</dbReference>
<protein>
    <recommendedName>
        <fullName evidence="1">Pleckstrin-like plant domain-containing protein</fullName>
    </recommendedName>
</protein>
<gene>
    <name evidence="2" type="ORF">AXF42_Ash002038</name>
</gene>
<evidence type="ECO:0000313" key="3">
    <source>
        <dbReference type="Proteomes" id="UP000236161"/>
    </source>
</evidence>
<feature type="domain" description="Pleckstrin-like plant" evidence="1">
    <location>
        <begin position="34"/>
        <end position="131"/>
    </location>
</feature>
<dbReference type="GO" id="GO:0010087">
    <property type="term" value="P:phloem or xylem histogenesis"/>
    <property type="evidence" value="ECO:0007669"/>
    <property type="project" value="TreeGrafter"/>
</dbReference>
<keyword evidence="3" id="KW-1185">Reference proteome</keyword>
<sequence length="139" mass="15630">MDTGLRGASTLQLRTAASSHVSEEQMILVRGTQLSSCSITGKLQAREVKIYLKHNMITLRLVKKLLRGAISTYKEYRITGTAEERRDVGIDDGHGFSSIALVTTEGTVQLLFEDLKQYLQWSSTIYHLLCIRDETNLII</sequence>
<dbReference type="EMBL" id="KZ452001">
    <property type="protein sequence ID" value="PKA53056.1"/>
    <property type="molecule type" value="Genomic_DNA"/>
</dbReference>
<reference evidence="2 3" key="1">
    <citation type="journal article" date="2017" name="Nature">
        <title>The Apostasia genome and the evolution of orchids.</title>
        <authorList>
            <person name="Zhang G.Q."/>
            <person name="Liu K.W."/>
            <person name="Li Z."/>
            <person name="Lohaus R."/>
            <person name="Hsiao Y.Y."/>
            <person name="Niu S.C."/>
            <person name="Wang J.Y."/>
            <person name="Lin Y.C."/>
            <person name="Xu Q."/>
            <person name="Chen L.J."/>
            <person name="Yoshida K."/>
            <person name="Fujiwara S."/>
            <person name="Wang Z.W."/>
            <person name="Zhang Y.Q."/>
            <person name="Mitsuda N."/>
            <person name="Wang M."/>
            <person name="Liu G.H."/>
            <person name="Pecoraro L."/>
            <person name="Huang H.X."/>
            <person name="Xiao X.J."/>
            <person name="Lin M."/>
            <person name="Wu X.Y."/>
            <person name="Wu W.L."/>
            <person name="Chen Y.Y."/>
            <person name="Chang S.B."/>
            <person name="Sakamoto S."/>
            <person name="Ohme-Takagi M."/>
            <person name="Yagi M."/>
            <person name="Zeng S.J."/>
            <person name="Shen C.Y."/>
            <person name="Yeh C.M."/>
            <person name="Luo Y.B."/>
            <person name="Tsai W.C."/>
            <person name="Van de Peer Y."/>
            <person name="Liu Z.J."/>
        </authorList>
    </citation>
    <scope>NUCLEOTIDE SEQUENCE [LARGE SCALE GENOMIC DNA]</scope>
    <source>
        <strain evidence="3">cv. Shenzhen</strain>
        <tissue evidence="2">Stem</tissue>
    </source>
</reference>
<dbReference type="PANTHER" id="PTHR31351:SF30">
    <property type="entry name" value="VAN3-BINDING PROTEIN-LIKE"/>
    <property type="match status" value="1"/>
</dbReference>
<dbReference type="InterPro" id="IPR040269">
    <property type="entry name" value="VAB"/>
</dbReference>
<accession>A0A2I0AC22</accession>
<evidence type="ECO:0000259" key="1">
    <source>
        <dbReference type="Pfam" id="PF08458"/>
    </source>
</evidence>
<dbReference type="GO" id="GO:0009734">
    <property type="term" value="P:auxin-activated signaling pathway"/>
    <property type="evidence" value="ECO:0007669"/>
    <property type="project" value="TreeGrafter"/>
</dbReference>